<proteinExistence type="predicted"/>
<evidence type="ECO:0000313" key="1">
    <source>
        <dbReference type="EMBL" id="KAB8070612.1"/>
    </source>
</evidence>
<keyword evidence="2" id="KW-1185">Reference proteome</keyword>
<evidence type="ECO:0000313" key="2">
    <source>
        <dbReference type="Proteomes" id="UP000326565"/>
    </source>
</evidence>
<gene>
    <name evidence="1" type="ORF">BDV29DRAFT_180689</name>
</gene>
<accession>A0A5N5WU32</accession>
<organism evidence="1 2">
    <name type="scientific">Aspergillus leporis</name>
    <dbReference type="NCBI Taxonomy" id="41062"/>
    <lineage>
        <taxon>Eukaryota</taxon>
        <taxon>Fungi</taxon>
        <taxon>Dikarya</taxon>
        <taxon>Ascomycota</taxon>
        <taxon>Pezizomycotina</taxon>
        <taxon>Eurotiomycetes</taxon>
        <taxon>Eurotiomycetidae</taxon>
        <taxon>Eurotiales</taxon>
        <taxon>Aspergillaceae</taxon>
        <taxon>Aspergillus</taxon>
        <taxon>Aspergillus subgen. Circumdati</taxon>
    </lineage>
</organism>
<name>A0A5N5WU32_9EURO</name>
<protein>
    <submittedName>
        <fullName evidence="1">Uncharacterized protein</fullName>
    </submittedName>
</protein>
<dbReference type="Proteomes" id="UP000326565">
    <property type="component" value="Unassembled WGS sequence"/>
</dbReference>
<dbReference type="AlphaFoldDB" id="A0A5N5WU32"/>
<dbReference type="EMBL" id="ML732297">
    <property type="protein sequence ID" value="KAB8070612.1"/>
    <property type="molecule type" value="Genomic_DNA"/>
</dbReference>
<reference evidence="1 2" key="1">
    <citation type="submission" date="2019-04" db="EMBL/GenBank/DDBJ databases">
        <title>Friends and foes A comparative genomics study of 23 Aspergillus species from section Flavi.</title>
        <authorList>
            <consortium name="DOE Joint Genome Institute"/>
            <person name="Kjaerbolling I."/>
            <person name="Vesth T."/>
            <person name="Frisvad J.C."/>
            <person name="Nybo J.L."/>
            <person name="Theobald S."/>
            <person name="Kildgaard S."/>
            <person name="Isbrandt T."/>
            <person name="Kuo A."/>
            <person name="Sato A."/>
            <person name="Lyhne E.K."/>
            <person name="Kogle M.E."/>
            <person name="Wiebenga A."/>
            <person name="Kun R.S."/>
            <person name="Lubbers R.J."/>
            <person name="Makela M.R."/>
            <person name="Barry K."/>
            <person name="Chovatia M."/>
            <person name="Clum A."/>
            <person name="Daum C."/>
            <person name="Haridas S."/>
            <person name="He G."/>
            <person name="LaButti K."/>
            <person name="Lipzen A."/>
            <person name="Mondo S."/>
            <person name="Riley R."/>
            <person name="Salamov A."/>
            <person name="Simmons B.A."/>
            <person name="Magnuson J.K."/>
            <person name="Henrissat B."/>
            <person name="Mortensen U.H."/>
            <person name="Larsen T.O."/>
            <person name="Devries R.P."/>
            <person name="Grigoriev I.V."/>
            <person name="Machida M."/>
            <person name="Baker S.E."/>
            <person name="Andersen M.R."/>
        </authorList>
    </citation>
    <scope>NUCLEOTIDE SEQUENCE [LARGE SCALE GENOMIC DNA]</scope>
    <source>
        <strain evidence="1 2">CBS 151.66</strain>
    </source>
</reference>
<sequence length="94" mass="10658">MNYEQLVIGFIESVREVAQGGDSTAAMVRVEEALRHIHKTQTTASSRSERILRISDSGYQPSRSKYVQLFDEGLARKSETLVFAIQLDRRMPEA</sequence>